<dbReference type="AlphaFoldDB" id="A0A066UFZ8"/>
<protein>
    <submittedName>
        <fullName evidence="1">Uncharacterized protein</fullName>
    </submittedName>
</protein>
<evidence type="ECO:0000313" key="2">
    <source>
        <dbReference type="Proteomes" id="UP000027345"/>
    </source>
</evidence>
<sequence length="107" mass="11768">MAIVSRKVSDLSNEEAADTEFAVVIVRQHPQIDQSKALDVLVSEVEQFKEIGDLVMLEIQMPNGTKRDVAMRMTDFNKLSPNMADVIKNARGTRGRLPGTRVGNGNG</sequence>
<dbReference type="EMBL" id="JMQI01000011">
    <property type="protein sequence ID" value="KDN23128.1"/>
    <property type="molecule type" value="Genomic_DNA"/>
</dbReference>
<dbReference type="Proteomes" id="UP000027345">
    <property type="component" value="Unassembled WGS sequence"/>
</dbReference>
<name>A0A066UFZ8_9PSEU</name>
<accession>A0A066UFZ8</accession>
<organism evidence="1 2">
    <name type="scientific">Amycolatopsis rifamycinica</name>
    <dbReference type="NCBI Taxonomy" id="287986"/>
    <lineage>
        <taxon>Bacteria</taxon>
        <taxon>Bacillati</taxon>
        <taxon>Actinomycetota</taxon>
        <taxon>Actinomycetes</taxon>
        <taxon>Pseudonocardiales</taxon>
        <taxon>Pseudonocardiaceae</taxon>
        <taxon>Amycolatopsis</taxon>
    </lineage>
</organism>
<keyword evidence="2" id="KW-1185">Reference proteome</keyword>
<dbReference type="RefSeq" id="WP_043776812.1">
    <property type="nucleotide sequence ID" value="NZ_JMQI01000011.1"/>
</dbReference>
<gene>
    <name evidence="1" type="ORF">DV20_05265</name>
</gene>
<proteinExistence type="predicted"/>
<dbReference type="OrthoDB" id="5122634at2"/>
<evidence type="ECO:0000313" key="1">
    <source>
        <dbReference type="EMBL" id="KDN23128.1"/>
    </source>
</evidence>
<comment type="caution">
    <text evidence="1">The sequence shown here is derived from an EMBL/GenBank/DDBJ whole genome shotgun (WGS) entry which is preliminary data.</text>
</comment>
<reference evidence="1 2" key="1">
    <citation type="submission" date="2014-05" db="EMBL/GenBank/DDBJ databases">
        <title>Draft genome sequence of Amycolatopsis rifamycinica DSM 46095.</title>
        <authorList>
            <person name="Lal R."/>
            <person name="Saxena A."/>
            <person name="Kumari R."/>
            <person name="Mukherjee U."/>
            <person name="Singh P."/>
            <person name="Sangwan N."/>
            <person name="Mahato N.K."/>
        </authorList>
    </citation>
    <scope>NUCLEOTIDE SEQUENCE [LARGE SCALE GENOMIC DNA]</scope>
    <source>
        <strain evidence="1 2">DSM 46095</strain>
    </source>
</reference>